<evidence type="ECO:0000313" key="1">
    <source>
        <dbReference type="EMBL" id="KAF0738018.1"/>
    </source>
</evidence>
<reference evidence="1 2" key="1">
    <citation type="submission" date="2019-07" db="EMBL/GenBank/DDBJ databases">
        <title>Genomics analysis of Aphanomyces spp. identifies a new class of oomycete effector associated with host adaptation.</title>
        <authorList>
            <person name="Gaulin E."/>
        </authorList>
    </citation>
    <scope>NUCLEOTIDE SEQUENCE [LARGE SCALE GENOMIC DNA]</scope>
    <source>
        <strain evidence="1 2">ATCC 201684</strain>
    </source>
</reference>
<organism evidence="1 2">
    <name type="scientific">Aphanomyces euteiches</name>
    <dbReference type="NCBI Taxonomy" id="100861"/>
    <lineage>
        <taxon>Eukaryota</taxon>
        <taxon>Sar</taxon>
        <taxon>Stramenopiles</taxon>
        <taxon>Oomycota</taxon>
        <taxon>Saprolegniomycetes</taxon>
        <taxon>Saprolegniales</taxon>
        <taxon>Verrucalvaceae</taxon>
        <taxon>Aphanomyces</taxon>
    </lineage>
</organism>
<dbReference type="Proteomes" id="UP000481153">
    <property type="component" value="Unassembled WGS sequence"/>
</dbReference>
<accession>A0A6G0XD91</accession>
<protein>
    <submittedName>
        <fullName evidence="1">Uncharacterized protein</fullName>
    </submittedName>
</protein>
<sequence>METSAAVLQLRDGRSQRFRSFGQRTLGRNRVVAGSILSVSSASRHHIMLDRIDRAWMQSAQVQVDLVAAVLSLPPLRFIPRHEGNQTVQGVTGKHRDLVTKPLELALVKHPGCAACSIHRASFHMA</sequence>
<gene>
    <name evidence="1" type="ORF">Ae201684_006010</name>
</gene>
<comment type="caution">
    <text evidence="1">The sequence shown here is derived from an EMBL/GenBank/DDBJ whole genome shotgun (WGS) entry which is preliminary data.</text>
</comment>
<dbReference type="EMBL" id="VJMJ01000079">
    <property type="protein sequence ID" value="KAF0738018.1"/>
    <property type="molecule type" value="Genomic_DNA"/>
</dbReference>
<dbReference type="AlphaFoldDB" id="A0A6G0XD91"/>
<proteinExistence type="predicted"/>
<keyword evidence="2" id="KW-1185">Reference proteome</keyword>
<name>A0A6G0XD91_9STRA</name>
<evidence type="ECO:0000313" key="2">
    <source>
        <dbReference type="Proteomes" id="UP000481153"/>
    </source>
</evidence>